<dbReference type="RefSeq" id="WP_052114445.1">
    <property type="nucleotide sequence ID" value="NZ_CCSF01000001.1"/>
</dbReference>
<evidence type="ECO:0000313" key="2">
    <source>
        <dbReference type="EMBL" id="CDZ94101.1"/>
    </source>
</evidence>
<dbReference type="EMBL" id="CCSF01000001">
    <property type="protein sequence ID" value="CDZ94101.1"/>
    <property type="molecule type" value="Genomic_DNA"/>
</dbReference>
<feature type="signal peptide" evidence="1">
    <location>
        <begin position="1"/>
        <end position="24"/>
    </location>
</feature>
<dbReference type="AlphaFoldDB" id="A0A078LW63"/>
<reference evidence="2 3" key="1">
    <citation type="submission" date="2014-07" db="EMBL/GenBank/DDBJ databases">
        <authorList>
            <person name="Urmite Genomes Urmite Genomes"/>
        </authorList>
    </citation>
    <scope>NUCLEOTIDE SEQUENCE [LARGE SCALE GENOMIC DNA]</scope>
    <source>
        <strain evidence="2 3">20_BN</strain>
    </source>
</reference>
<dbReference type="STRING" id="1499686.BN1079_01412"/>
<evidence type="ECO:0008006" key="4">
    <source>
        <dbReference type="Google" id="ProtNLM"/>
    </source>
</evidence>
<dbReference type="HOGENOM" id="CLU_2119025_0_0_6"/>
<dbReference type="Proteomes" id="UP000053902">
    <property type="component" value="Unassembled WGS sequence"/>
</dbReference>
<dbReference type="OrthoDB" id="7032038at2"/>
<proteinExistence type="predicted"/>
<evidence type="ECO:0000256" key="1">
    <source>
        <dbReference type="SAM" id="SignalP"/>
    </source>
</evidence>
<sequence>MSRIILSVSLASAIALSVVLPTQAAQPHCLTAELDPEFVDSNLALSVGQCHLDAAAADPTQALTHTQYAYSWFAQAEYLQAGAATGKLQQARQILDELQYGNRTPALAAQVSDR</sequence>
<feature type="chain" id="PRO_5001741382" description="Lipoprotein" evidence="1">
    <location>
        <begin position="25"/>
        <end position="114"/>
    </location>
</feature>
<keyword evidence="3" id="KW-1185">Reference proteome</keyword>
<name>A0A078LW63_9PSED</name>
<gene>
    <name evidence="2" type="ORF">BN1079_01412</name>
</gene>
<organism evidence="2 3">
    <name type="scientific">Pseudomonas saudiphocaensis</name>
    <dbReference type="NCBI Taxonomy" id="1499686"/>
    <lineage>
        <taxon>Bacteria</taxon>
        <taxon>Pseudomonadati</taxon>
        <taxon>Pseudomonadota</taxon>
        <taxon>Gammaproteobacteria</taxon>
        <taxon>Pseudomonadales</taxon>
        <taxon>Pseudomonadaceae</taxon>
        <taxon>Pseudomonas</taxon>
    </lineage>
</organism>
<accession>A0A078LW63</accession>
<evidence type="ECO:0000313" key="3">
    <source>
        <dbReference type="Proteomes" id="UP000053902"/>
    </source>
</evidence>
<protein>
    <recommendedName>
        <fullName evidence="4">Lipoprotein</fullName>
    </recommendedName>
</protein>
<keyword evidence="1" id="KW-0732">Signal</keyword>